<reference evidence="3 4" key="1">
    <citation type="journal article" date="2018" name="Sci. Rep.">
        <title>Genome sequence of the cauliflower mushroom Sparassis crispa (Hanabiratake) and its association with beneficial usage.</title>
        <authorList>
            <person name="Kiyama R."/>
            <person name="Furutani Y."/>
            <person name="Kawaguchi K."/>
            <person name="Nakanishi T."/>
        </authorList>
    </citation>
    <scope>NUCLEOTIDE SEQUENCE [LARGE SCALE GENOMIC DNA]</scope>
</reference>
<dbReference type="OrthoDB" id="3270653at2759"/>
<feature type="region of interest" description="Disordered" evidence="1">
    <location>
        <begin position="187"/>
        <end position="245"/>
    </location>
</feature>
<proteinExistence type="predicted"/>
<comment type="caution">
    <text evidence="3">The sequence shown here is derived from an EMBL/GenBank/DDBJ whole genome shotgun (WGS) entry which is preliminary data.</text>
</comment>
<evidence type="ECO:0000256" key="2">
    <source>
        <dbReference type="SAM" id="Phobius"/>
    </source>
</evidence>
<dbReference type="InParanoid" id="A0A401G7K7"/>
<feature type="region of interest" description="Disordered" evidence="1">
    <location>
        <begin position="126"/>
        <end position="164"/>
    </location>
</feature>
<evidence type="ECO:0000256" key="1">
    <source>
        <dbReference type="SAM" id="MobiDB-lite"/>
    </source>
</evidence>
<keyword evidence="2" id="KW-0472">Membrane</keyword>
<keyword evidence="2" id="KW-0812">Transmembrane</keyword>
<sequence>MYYAPLHARSGSGGGSKLPTSTIVIIVVVCVAVLALVLVMFLWRILFRACRRDKPTPLPPVQPLAHHREQQLAAFAGWNNSRPTTFFEYDNLHAGMSSRHLLHTGSATSLLPGSVALSSNSSFTEDAGFGLSSPEPTDHLPCPNPSSGVDDNQDSNLGGSFSSSRFVEAIPPSPSIVFSETSSSISHSTSTSTHLLAPRSGSVPSPSRLGRSSSSPRSLSRRVSVASSLATSHTTHSRVSTIHGAPHSIHSNIHIIMPAPLAPRSYPYASSHNSHALNMAHGDQSERRSVFVDQWIPIGTRSSSVGSMTQHSGMTVEPRARSRTPSKLSQSISAAPVSRRARSQPQIGVASFLPPDSSAGSSSPDRQRLPPIPRLPSEYDQLIQRAVGAPSGRSRQITPGPVAMSLPAASTRQGTLAHQQSSGTESRSFETVSPIPAPTSILRPAGQGQSSSQPSHIHDTKSRGRPPQRSIYSVNSSTIQVHKEFPLQPPS</sequence>
<feature type="compositionally biased region" description="Polar residues" evidence="1">
    <location>
        <begin position="302"/>
        <end position="313"/>
    </location>
</feature>
<feature type="compositionally biased region" description="Polar residues" evidence="1">
    <location>
        <begin position="323"/>
        <end position="333"/>
    </location>
</feature>
<organism evidence="3 4">
    <name type="scientific">Sparassis crispa</name>
    <dbReference type="NCBI Taxonomy" id="139825"/>
    <lineage>
        <taxon>Eukaryota</taxon>
        <taxon>Fungi</taxon>
        <taxon>Dikarya</taxon>
        <taxon>Basidiomycota</taxon>
        <taxon>Agaricomycotina</taxon>
        <taxon>Agaricomycetes</taxon>
        <taxon>Polyporales</taxon>
        <taxon>Sparassidaceae</taxon>
        <taxon>Sparassis</taxon>
    </lineage>
</organism>
<keyword evidence="2" id="KW-1133">Transmembrane helix</keyword>
<feature type="compositionally biased region" description="Polar residues" evidence="1">
    <location>
        <begin position="145"/>
        <end position="164"/>
    </location>
</feature>
<dbReference type="EMBL" id="BFAD01000001">
    <property type="protein sequence ID" value="GBE78160.1"/>
    <property type="molecule type" value="Genomic_DNA"/>
</dbReference>
<feature type="transmembrane region" description="Helical" evidence="2">
    <location>
        <begin position="20"/>
        <end position="43"/>
    </location>
</feature>
<feature type="compositionally biased region" description="Polar residues" evidence="1">
    <location>
        <begin position="470"/>
        <end position="480"/>
    </location>
</feature>
<dbReference type="RefSeq" id="XP_027609073.1">
    <property type="nucleotide sequence ID" value="XM_027753272.1"/>
</dbReference>
<dbReference type="AlphaFoldDB" id="A0A401G7K7"/>
<accession>A0A401G7K7</accession>
<evidence type="ECO:0000313" key="4">
    <source>
        <dbReference type="Proteomes" id="UP000287166"/>
    </source>
</evidence>
<evidence type="ECO:0000313" key="3">
    <source>
        <dbReference type="EMBL" id="GBE78160.1"/>
    </source>
</evidence>
<dbReference type="GeneID" id="38775077"/>
<feature type="compositionally biased region" description="Polar residues" evidence="1">
    <location>
        <begin position="408"/>
        <end position="431"/>
    </location>
</feature>
<gene>
    <name evidence="3" type="ORF">SCP_0110430</name>
</gene>
<feature type="region of interest" description="Disordered" evidence="1">
    <location>
        <begin position="302"/>
        <end position="376"/>
    </location>
</feature>
<feature type="compositionally biased region" description="Low complexity" evidence="1">
    <location>
        <begin position="187"/>
        <end position="234"/>
    </location>
</feature>
<dbReference type="Proteomes" id="UP000287166">
    <property type="component" value="Unassembled WGS sequence"/>
</dbReference>
<feature type="compositionally biased region" description="Low complexity" evidence="1">
    <location>
        <begin position="351"/>
        <end position="364"/>
    </location>
</feature>
<protein>
    <submittedName>
        <fullName evidence="3">Uncharacterized protein</fullName>
    </submittedName>
</protein>
<feature type="region of interest" description="Disordered" evidence="1">
    <location>
        <begin position="388"/>
        <end position="491"/>
    </location>
</feature>
<keyword evidence="4" id="KW-1185">Reference proteome</keyword>
<name>A0A401G7K7_9APHY</name>